<evidence type="ECO:0000256" key="6">
    <source>
        <dbReference type="ARBA" id="ARBA00022989"/>
    </source>
</evidence>
<name>A0A7L7RB86_NOTNI</name>
<accession>A0A7L7RB86</accession>
<keyword evidence="7 12" id="KW-0560">Oxidoreductase</keyword>
<protein>
    <submittedName>
        <fullName evidence="14">Cytochrome P450</fullName>
    </submittedName>
</protein>
<keyword evidence="8 11" id="KW-0408">Iron</keyword>
<evidence type="ECO:0000256" key="9">
    <source>
        <dbReference type="ARBA" id="ARBA00023033"/>
    </source>
</evidence>
<evidence type="ECO:0000256" key="5">
    <source>
        <dbReference type="ARBA" id="ARBA00022723"/>
    </source>
</evidence>
<evidence type="ECO:0000256" key="13">
    <source>
        <dbReference type="SAM" id="Phobius"/>
    </source>
</evidence>
<evidence type="ECO:0000313" key="14">
    <source>
        <dbReference type="EMBL" id="QNS29989.1"/>
    </source>
</evidence>
<dbReference type="GO" id="GO:0004497">
    <property type="term" value="F:monooxygenase activity"/>
    <property type="evidence" value="ECO:0007669"/>
    <property type="project" value="UniProtKB-KW"/>
</dbReference>
<comment type="subcellular location">
    <subcellularLocation>
        <location evidence="1">Membrane</location>
    </subcellularLocation>
</comment>
<dbReference type="InterPro" id="IPR017972">
    <property type="entry name" value="Cyt_P450_CS"/>
</dbReference>
<comment type="cofactor">
    <cofactor evidence="11">
        <name>heme</name>
        <dbReference type="ChEBI" id="CHEBI:30413"/>
    </cofactor>
</comment>
<evidence type="ECO:0000256" key="3">
    <source>
        <dbReference type="ARBA" id="ARBA00022617"/>
    </source>
</evidence>
<keyword evidence="3 11" id="KW-0349">Heme</keyword>
<dbReference type="Gene3D" id="1.10.630.10">
    <property type="entry name" value="Cytochrome P450"/>
    <property type="match status" value="1"/>
</dbReference>
<comment type="similarity">
    <text evidence="2 12">Belongs to the cytochrome P450 family.</text>
</comment>
<keyword evidence="9 12" id="KW-0503">Monooxygenase</keyword>
<dbReference type="GO" id="GO:0016705">
    <property type="term" value="F:oxidoreductase activity, acting on paired donors, with incorporation or reduction of molecular oxygen"/>
    <property type="evidence" value="ECO:0007669"/>
    <property type="project" value="InterPro"/>
</dbReference>
<evidence type="ECO:0000256" key="2">
    <source>
        <dbReference type="ARBA" id="ARBA00010617"/>
    </source>
</evidence>
<dbReference type="InterPro" id="IPR002401">
    <property type="entry name" value="Cyt_P450_E_grp-I"/>
</dbReference>
<evidence type="ECO:0000256" key="1">
    <source>
        <dbReference type="ARBA" id="ARBA00004370"/>
    </source>
</evidence>
<dbReference type="InterPro" id="IPR036396">
    <property type="entry name" value="Cyt_P450_sf"/>
</dbReference>
<proteinExistence type="evidence at transcript level"/>
<dbReference type="GO" id="GO:0020037">
    <property type="term" value="F:heme binding"/>
    <property type="evidence" value="ECO:0007669"/>
    <property type="project" value="InterPro"/>
</dbReference>
<evidence type="ECO:0000256" key="10">
    <source>
        <dbReference type="ARBA" id="ARBA00023136"/>
    </source>
</evidence>
<gene>
    <name evidence="14" type="primary">CYP749A103</name>
</gene>
<dbReference type="PRINTS" id="PR00463">
    <property type="entry name" value="EP450I"/>
</dbReference>
<feature type="transmembrane region" description="Helical" evidence="13">
    <location>
        <begin position="6"/>
        <end position="23"/>
    </location>
</feature>
<dbReference type="InterPro" id="IPR001128">
    <property type="entry name" value="Cyt_P450"/>
</dbReference>
<keyword evidence="10 13" id="KW-0472">Membrane</keyword>
<evidence type="ECO:0000256" key="8">
    <source>
        <dbReference type="ARBA" id="ARBA00023004"/>
    </source>
</evidence>
<evidence type="ECO:0000256" key="7">
    <source>
        <dbReference type="ARBA" id="ARBA00023002"/>
    </source>
</evidence>
<evidence type="ECO:0000256" key="12">
    <source>
        <dbReference type="RuleBase" id="RU000461"/>
    </source>
</evidence>
<dbReference type="PRINTS" id="PR00385">
    <property type="entry name" value="P450"/>
</dbReference>
<keyword evidence="4 13" id="KW-0812">Transmembrane</keyword>
<keyword evidence="6 13" id="KW-1133">Transmembrane helix</keyword>
<evidence type="ECO:0000256" key="11">
    <source>
        <dbReference type="PIRSR" id="PIRSR602401-1"/>
    </source>
</evidence>
<reference evidence="14" key="1">
    <citation type="journal article" date="2020" name="Genome">
        <title>Transcriptome-wide identification and characterization of cytochrome P450s from Nothapodytes nimmoniana and their phylogenomic analysis revealed candidate cytochrome P450s involved in camptothecin biosynthetic pathway.</title>
        <authorList>
            <person name="Godbole R.C."/>
            <person name="Pable A.A."/>
            <person name="Barvkar V.T."/>
        </authorList>
    </citation>
    <scope>NUCLEOTIDE SEQUENCE</scope>
</reference>
<dbReference type="GO" id="GO:0005506">
    <property type="term" value="F:iron ion binding"/>
    <property type="evidence" value="ECO:0007669"/>
    <property type="project" value="InterPro"/>
</dbReference>
<dbReference type="AlphaFoldDB" id="A0A7L7RB86"/>
<organism evidence="14">
    <name type="scientific">Nothapodytes nimmoniana</name>
    <name type="common">Nothapodytes foetida</name>
    <dbReference type="NCBI Taxonomy" id="159386"/>
    <lineage>
        <taxon>Eukaryota</taxon>
        <taxon>Viridiplantae</taxon>
        <taxon>Streptophyta</taxon>
        <taxon>Embryophyta</taxon>
        <taxon>Tracheophyta</taxon>
        <taxon>Spermatophyta</taxon>
        <taxon>Magnoliopsida</taxon>
        <taxon>eudicotyledons</taxon>
        <taxon>Gunneridae</taxon>
        <taxon>Pentapetalae</taxon>
        <taxon>asterids</taxon>
        <taxon>lamiids</taxon>
        <taxon>Icacinales</taxon>
        <taxon>Icacinaceae</taxon>
        <taxon>Nothapodytes</taxon>
    </lineage>
</organism>
<dbReference type="PANTHER" id="PTHR24282:SF192">
    <property type="entry name" value="CYTOCHROME P450 CYP749A22-LIKE"/>
    <property type="match status" value="1"/>
</dbReference>
<dbReference type="GO" id="GO:0016020">
    <property type="term" value="C:membrane"/>
    <property type="evidence" value="ECO:0007669"/>
    <property type="project" value="UniProtKB-SubCell"/>
</dbReference>
<dbReference type="PANTHER" id="PTHR24282">
    <property type="entry name" value="CYTOCHROME P450 FAMILY MEMBER"/>
    <property type="match status" value="1"/>
</dbReference>
<dbReference type="PROSITE" id="PS00086">
    <property type="entry name" value="CYTOCHROME_P450"/>
    <property type="match status" value="1"/>
</dbReference>
<evidence type="ECO:0000256" key="4">
    <source>
        <dbReference type="ARBA" id="ARBA00022692"/>
    </source>
</evidence>
<dbReference type="SUPFAM" id="SSF48264">
    <property type="entry name" value="Cytochrome P450"/>
    <property type="match status" value="1"/>
</dbReference>
<dbReference type="InterPro" id="IPR050665">
    <property type="entry name" value="Cytochrome_P450_Monooxygen"/>
</dbReference>
<sequence>MDAPEGLILVLLCTLCVYLFWNLTRFLHQVWWTPTHIQKIMSSQGIRGPPYRFPHGNTKKISNMRSQSMGKPMELSHDIFPRIQPHVYSWTKIYGLNFLNWHGSQAQLFVTEPELIKEVLNNREGAYPKMDMDGYAKKLLGEALITNEGEKWARIRKLANHTFHAESLKSMIPEMCSSVDMMLDRWKGHEGKEIDVFKEFGMLTTEVISRTAFRSSYLEGKHIFEMVARLTDITVKNVYKMRFPGVSKIYRTEDEIEAEELEVEIKNSILGLVRKRESKKDGQNVNDYLGQLVKISQDSDESKRISISQMIDEIKALYGAGHLTTKTLLGWTVLLLAINTDWQDRARKEVLELFGHENPSSDGIARLKTMNMIINESLRLYPPVLMVTRKVERKIGLRKLILPTNINIFIPILALHHNPQIWGKDVHLFKPERFAQGVAKATNNNHSAFFPFGMGPRTCVGLNFTTNEAKIALSMILKCYKFTLSQEYVHFPADLFILTPKNGIQVILRAI</sequence>
<keyword evidence="5 11" id="KW-0479">Metal-binding</keyword>
<dbReference type="EMBL" id="MN168835">
    <property type="protein sequence ID" value="QNS29989.1"/>
    <property type="molecule type" value="mRNA"/>
</dbReference>
<dbReference type="Pfam" id="PF00067">
    <property type="entry name" value="p450"/>
    <property type="match status" value="1"/>
</dbReference>
<feature type="binding site" description="axial binding residue" evidence="11">
    <location>
        <position position="459"/>
    </location>
    <ligand>
        <name>heme</name>
        <dbReference type="ChEBI" id="CHEBI:30413"/>
    </ligand>
    <ligandPart>
        <name>Fe</name>
        <dbReference type="ChEBI" id="CHEBI:18248"/>
    </ligandPart>
</feature>